<dbReference type="CDD" id="cd01948">
    <property type="entry name" value="EAL"/>
    <property type="match status" value="1"/>
</dbReference>
<dbReference type="PANTHER" id="PTHR33121">
    <property type="entry name" value="CYCLIC DI-GMP PHOSPHODIESTERASE PDEF"/>
    <property type="match status" value="1"/>
</dbReference>
<evidence type="ECO:0000313" key="3">
    <source>
        <dbReference type="Proteomes" id="UP000450917"/>
    </source>
</evidence>
<dbReference type="Pfam" id="PF00563">
    <property type="entry name" value="EAL"/>
    <property type="match status" value="1"/>
</dbReference>
<gene>
    <name evidence="2" type="ORF">GNP93_19095</name>
</gene>
<dbReference type="SUPFAM" id="SSF141868">
    <property type="entry name" value="EAL domain-like"/>
    <property type="match status" value="1"/>
</dbReference>
<evidence type="ECO:0000259" key="1">
    <source>
        <dbReference type="PROSITE" id="PS50883"/>
    </source>
</evidence>
<dbReference type="EMBL" id="WNZX01000017">
    <property type="protein sequence ID" value="MUG72773.1"/>
    <property type="molecule type" value="Genomic_DNA"/>
</dbReference>
<dbReference type="InterPro" id="IPR050706">
    <property type="entry name" value="Cyclic-di-GMP_PDE-like"/>
</dbReference>
<sequence length="240" mass="27403">MENIANLIENNHFYHVFQPLRRLPDQGKVGYEALIRSTSGIGPNALFQGAIEQNRLYQLDTWSIDHALSSFFFSPVAQEDGLLFINLFPSTIIADAFPLFVNDLRRRLLSFVHRIVLEINESITEEPIWSNPVFMQRIKDLRNNGFLIALDDVGEGTTTFRKIFEISPDFIKIDQFFSKELSLCKKKQKVVQLFVDYCGDADSTLILEGIEREEDFVCAACLGVTIGQGYYLGKPNRLNI</sequence>
<dbReference type="PROSITE" id="PS50883">
    <property type="entry name" value="EAL"/>
    <property type="match status" value="1"/>
</dbReference>
<dbReference type="AlphaFoldDB" id="A0A7X2ZEJ4"/>
<feature type="domain" description="EAL" evidence="1">
    <location>
        <begin position="1"/>
        <end position="240"/>
    </location>
</feature>
<reference evidence="2 3" key="1">
    <citation type="submission" date="2019-11" db="EMBL/GenBank/DDBJ databases">
        <title>Draft genome sequences of five Paenibacillus species of dairy origin.</title>
        <authorList>
            <person name="Olajide A.M."/>
            <person name="Chen S."/>
            <person name="Lapointe G."/>
        </authorList>
    </citation>
    <scope>NUCLEOTIDE SEQUENCE [LARGE SCALE GENOMIC DNA]</scope>
    <source>
        <strain evidence="2 3">2CS3</strain>
    </source>
</reference>
<dbReference type="InterPro" id="IPR001633">
    <property type="entry name" value="EAL_dom"/>
</dbReference>
<comment type="caution">
    <text evidence="2">The sequence shown here is derived from an EMBL/GenBank/DDBJ whole genome shotgun (WGS) entry which is preliminary data.</text>
</comment>
<dbReference type="SMART" id="SM00052">
    <property type="entry name" value="EAL"/>
    <property type="match status" value="1"/>
</dbReference>
<protein>
    <submittedName>
        <fullName evidence="2">EAL domain-containing protein</fullName>
    </submittedName>
</protein>
<dbReference type="PANTHER" id="PTHR33121:SF76">
    <property type="entry name" value="SIGNALING PROTEIN"/>
    <property type="match status" value="1"/>
</dbReference>
<name>A0A7X2ZEJ4_9BACL</name>
<dbReference type="Gene3D" id="3.20.20.450">
    <property type="entry name" value="EAL domain"/>
    <property type="match status" value="1"/>
</dbReference>
<dbReference type="GO" id="GO:0071111">
    <property type="term" value="F:cyclic-guanylate-specific phosphodiesterase activity"/>
    <property type="evidence" value="ECO:0007669"/>
    <property type="project" value="InterPro"/>
</dbReference>
<keyword evidence="3" id="KW-1185">Reference proteome</keyword>
<accession>A0A7X2ZEJ4</accession>
<dbReference type="Proteomes" id="UP000450917">
    <property type="component" value="Unassembled WGS sequence"/>
</dbReference>
<organism evidence="2 3">
    <name type="scientific">Paenibacillus validus</name>
    <dbReference type="NCBI Taxonomy" id="44253"/>
    <lineage>
        <taxon>Bacteria</taxon>
        <taxon>Bacillati</taxon>
        <taxon>Bacillota</taxon>
        <taxon>Bacilli</taxon>
        <taxon>Bacillales</taxon>
        <taxon>Paenibacillaceae</taxon>
        <taxon>Paenibacillus</taxon>
    </lineage>
</organism>
<evidence type="ECO:0000313" key="2">
    <source>
        <dbReference type="EMBL" id="MUG72773.1"/>
    </source>
</evidence>
<dbReference type="InterPro" id="IPR035919">
    <property type="entry name" value="EAL_sf"/>
</dbReference>
<proteinExistence type="predicted"/>